<protein>
    <submittedName>
        <fullName evidence="3">4-coumarate--CoA ligase</fullName>
    </submittedName>
</protein>
<dbReference type="OrthoDB" id="9766486at2"/>
<dbReference type="InterPro" id="IPR045851">
    <property type="entry name" value="AMP-bd_C_sf"/>
</dbReference>
<dbReference type="RefSeq" id="WP_137730964.1">
    <property type="nucleotide sequence ID" value="NZ_BJCL01000001.1"/>
</dbReference>
<evidence type="ECO:0000259" key="1">
    <source>
        <dbReference type="Pfam" id="PF00501"/>
    </source>
</evidence>
<sequence>MDTLDDTSVLIPDVFEVHARTHPDKEAVVCGPVRRSWGDFAANINRVANALNARGIGPGCQVAVLMGNSVEILEVMFGVVRAGACVVPLSGLLTGEQLATLIDDSDAVALFATADFIDRLGAHRSRCPKLRADGLVSVFCDSPGWQGFAAFLGDAPTTPPPASCHAALPFNIIYSSGTTGLPKGIVQTHRTRTHWAMFNAIEQGFSERSRALTTTALYSNGTWLTMLPSLFVGATCVVMPAFDARDFLATLVREQITHTFMVPAQFLMVLAHPEFDSFDTSSLQTLLCAGSPLRRDTKREVLKRFGNKLIELYGFSEGFGAMLKPDQHAHRFDSVGRPVIGCEVCILDDEGNVLPPGEVGEIAGHGAGMMARYHRRDEQTAALIWRDARGRSWIRSGDVGKLDAQGFITLVDRKKDMIISGGFNVFPTDIEAIVGGHPDVLDVTVIGIPHDKWGETVLALVIPKAGVQPDAAAIVGWANERLARHQRLAAVEFRAEFPRNALGKVLKRILREPYWAGTGTAI</sequence>
<dbReference type="Gene3D" id="3.40.50.12780">
    <property type="entry name" value="N-terminal domain of ligase-like"/>
    <property type="match status" value="1"/>
</dbReference>
<dbReference type="GO" id="GO:0016877">
    <property type="term" value="F:ligase activity, forming carbon-sulfur bonds"/>
    <property type="evidence" value="ECO:0007669"/>
    <property type="project" value="UniProtKB-ARBA"/>
</dbReference>
<evidence type="ECO:0000313" key="4">
    <source>
        <dbReference type="Proteomes" id="UP000301751"/>
    </source>
</evidence>
<dbReference type="AlphaFoldDB" id="A0A480AHY3"/>
<evidence type="ECO:0000259" key="2">
    <source>
        <dbReference type="Pfam" id="PF13193"/>
    </source>
</evidence>
<dbReference type="InterPro" id="IPR000873">
    <property type="entry name" value="AMP-dep_synth/lig_dom"/>
</dbReference>
<dbReference type="PROSITE" id="PS00455">
    <property type="entry name" value="AMP_BINDING"/>
    <property type="match status" value="1"/>
</dbReference>
<reference evidence="4" key="1">
    <citation type="submission" date="2019-03" db="EMBL/GenBank/DDBJ databases">
        <title>Aquabacterium pictum sp.nov., the first bacteriochlorophyll a-containing freshwater bacterium in the genus Aquabacterium of the class Betaproteobacteria.</title>
        <authorList>
            <person name="Hirose S."/>
            <person name="Tank M."/>
            <person name="Hara E."/>
            <person name="Tamaki H."/>
            <person name="Takaichi S."/>
            <person name="Haruta S."/>
            <person name="Hanada S."/>
        </authorList>
    </citation>
    <scope>NUCLEOTIDE SEQUENCE [LARGE SCALE GENOMIC DNA]</scope>
    <source>
        <strain evidence="4">W35</strain>
    </source>
</reference>
<name>A0A480AHY3_9BURK</name>
<dbReference type="PANTHER" id="PTHR43767">
    <property type="entry name" value="LONG-CHAIN-FATTY-ACID--COA LIGASE"/>
    <property type="match status" value="1"/>
</dbReference>
<dbReference type="Pfam" id="PF13193">
    <property type="entry name" value="AMP-binding_C"/>
    <property type="match status" value="1"/>
</dbReference>
<dbReference type="Proteomes" id="UP000301751">
    <property type="component" value="Unassembled WGS sequence"/>
</dbReference>
<dbReference type="InterPro" id="IPR050237">
    <property type="entry name" value="ATP-dep_AMP-bd_enzyme"/>
</dbReference>
<keyword evidence="3" id="KW-0436">Ligase</keyword>
<dbReference type="InterPro" id="IPR025110">
    <property type="entry name" value="AMP-bd_C"/>
</dbReference>
<feature type="domain" description="AMP-binding enzyme C-terminal" evidence="2">
    <location>
        <begin position="430"/>
        <end position="504"/>
    </location>
</feature>
<gene>
    <name evidence="3" type="ORF">AQPW35_02720</name>
</gene>
<dbReference type="InterPro" id="IPR042099">
    <property type="entry name" value="ANL_N_sf"/>
</dbReference>
<dbReference type="Pfam" id="PF00501">
    <property type="entry name" value="AMP-binding"/>
    <property type="match status" value="1"/>
</dbReference>
<dbReference type="InterPro" id="IPR020845">
    <property type="entry name" value="AMP-binding_CS"/>
</dbReference>
<evidence type="ECO:0000313" key="3">
    <source>
        <dbReference type="EMBL" id="GCL61191.1"/>
    </source>
</evidence>
<keyword evidence="4" id="KW-1185">Reference proteome</keyword>
<organism evidence="3 4">
    <name type="scientific">Pseudaquabacterium pictum</name>
    <dbReference type="NCBI Taxonomy" id="2315236"/>
    <lineage>
        <taxon>Bacteria</taxon>
        <taxon>Pseudomonadati</taxon>
        <taxon>Pseudomonadota</taxon>
        <taxon>Betaproteobacteria</taxon>
        <taxon>Burkholderiales</taxon>
        <taxon>Sphaerotilaceae</taxon>
        <taxon>Pseudaquabacterium</taxon>
    </lineage>
</organism>
<dbReference type="Gene3D" id="3.30.300.30">
    <property type="match status" value="1"/>
</dbReference>
<accession>A0A480AHY3</accession>
<dbReference type="SUPFAM" id="SSF56801">
    <property type="entry name" value="Acetyl-CoA synthetase-like"/>
    <property type="match status" value="1"/>
</dbReference>
<proteinExistence type="predicted"/>
<feature type="domain" description="AMP-dependent synthetase/ligase" evidence="1">
    <location>
        <begin position="15"/>
        <end position="374"/>
    </location>
</feature>
<comment type="caution">
    <text evidence="3">The sequence shown here is derived from an EMBL/GenBank/DDBJ whole genome shotgun (WGS) entry which is preliminary data.</text>
</comment>
<dbReference type="EMBL" id="BJCL01000001">
    <property type="protein sequence ID" value="GCL61191.1"/>
    <property type="molecule type" value="Genomic_DNA"/>
</dbReference>
<dbReference type="PANTHER" id="PTHR43767:SF7">
    <property type="entry name" value="MEDIUM_LONG-CHAIN-FATTY-ACID--COA LIGASE FADD8"/>
    <property type="match status" value="1"/>
</dbReference>